<dbReference type="RefSeq" id="WP_061554334.1">
    <property type="nucleotide sequence ID" value="NZ_LXEX01000077.1"/>
</dbReference>
<keyword evidence="3" id="KW-1185">Reference proteome</keyword>
<evidence type="ECO:0000259" key="1">
    <source>
        <dbReference type="Pfam" id="PF20557"/>
    </source>
</evidence>
<evidence type="ECO:0000313" key="2">
    <source>
        <dbReference type="EMBL" id="OAT56540.1"/>
    </source>
</evidence>
<dbReference type="InterPro" id="IPR046787">
    <property type="entry name" value="DnaT_2"/>
</dbReference>
<gene>
    <name evidence="2" type="ORF">M993_04766</name>
</gene>
<reference evidence="2 3" key="1">
    <citation type="submission" date="2016-04" db="EMBL/GenBank/DDBJ databases">
        <title>ATOL: Assembling a taxonomically balanced genome-scale reconstruction of the evolutionary history of the Enterobacteriaceae.</title>
        <authorList>
            <person name="Plunkett G.III."/>
            <person name="Neeno-Eckwall E.C."/>
            <person name="Glasner J.D."/>
            <person name="Perna N.T."/>
        </authorList>
    </citation>
    <scope>NUCLEOTIDE SEQUENCE [LARGE SCALE GENOMIC DNA]</scope>
    <source>
        <strain evidence="2 3">ATCC 12841</strain>
    </source>
</reference>
<name>A0AA91EC60_9GAMM</name>
<protein>
    <recommendedName>
        <fullName evidence="1">Putative DnaT-like domain-containing protein</fullName>
    </recommendedName>
</protein>
<comment type="caution">
    <text evidence="2">The sequence shown here is derived from an EMBL/GenBank/DDBJ whole genome shotgun (WGS) entry which is preliminary data.</text>
</comment>
<evidence type="ECO:0000313" key="3">
    <source>
        <dbReference type="Proteomes" id="UP000078431"/>
    </source>
</evidence>
<sequence length="159" mass="17780">MLVTDPTSPDFNSYASADDLSKYAEGRDLELPEKTEPLLIKAMDYLTGLNWQGQRTKDDQPLAWPRSNVVFDGRLYPKDKIPRELVTAQCMLAIEAKEGDLLASNREAAIKRERIEGAIDTTYAIADGESFKPSYPAVDSMLREFTTSTFEANAIARRA</sequence>
<dbReference type="Pfam" id="PF20557">
    <property type="entry name" value="DnaT_2"/>
    <property type="match status" value="1"/>
</dbReference>
<proteinExistence type="predicted"/>
<dbReference type="Proteomes" id="UP000078431">
    <property type="component" value="Unassembled WGS sequence"/>
</dbReference>
<dbReference type="AlphaFoldDB" id="A0AA91EC60"/>
<feature type="domain" description="Putative DnaT-like" evidence="1">
    <location>
        <begin position="2"/>
        <end position="158"/>
    </location>
</feature>
<organism evidence="2 3">
    <name type="scientific">Obesumbacterium proteus ATCC 12841</name>
    <dbReference type="NCBI Taxonomy" id="1354268"/>
    <lineage>
        <taxon>Bacteria</taxon>
        <taxon>Pseudomonadati</taxon>
        <taxon>Pseudomonadota</taxon>
        <taxon>Gammaproteobacteria</taxon>
        <taxon>Enterobacterales</taxon>
        <taxon>Hafniaceae</taxon>
        <taxon>Obesumbacterium</taxon>
    </lineage>
</organism>
<accession>A0AA91EC60</accession>
<dbReference type="EMBL" id="LXEX01000077">
    <property type="protein sequence ID" value="OAT56540.1"/>
    <property type="molecule type" value="Genomic_DNA"/>
</dbReference>